<dbReference type="AlphaFoldDB" id="A0A8S2GC78"/>
<evidence type="ECO:0000256" key="1">
    <source>
        <dbReference type="SAM" id="MobiDB-lite"/>
    </source>
</evidence>
<reference evidence="2" key="1">
    <citation type="submission" date="2021-02" db="EMBL/GenBank/DDBJ databases">
        <authorList>
            <person name="Nowell W R."/>
        </authorList>
    </citation>
    <scope>NUCLEOTIDE SEQUENCE</scope>
</reference>
<feature type="compositionally biased region" description="Polar residues" evidence="1">
    <location>
        <begin position="7"/>
        <end position="28"/>
    </location>
</feature>
<organism evidence="2 4">
    <name type="scientific">Didymodactylos carnosus</name>
    <dbReference type="NCBI Taxonomy" id="1234261"/>
    <lineage>
        <taxon>Eukaryota</taxon>
        <taxon>Metazoa</taxon>
        <taxon>Spiralia</taxon>
        <taxon>Gnathifera</taxon>
        <taxon>Rotifera</taxon>
        <taxon>Eurotatoria</taxon>
        <taxon>Bdelloidea</taxon>
        <taxon>Philodinida</taxon>
        <taxon>Philodinidae</taxon>
        <taxon>Didymodactylos</taxon>
    </lineage>
</organism>
<accession>A0A8S2GC78</accession>
<feature type="region of interest" description="Disordered" evidence="1">
    <location>
        <begin position="1"/>
        <end position="37"/>
    </location>
</feature>
<sequence>SHHRRNPQTTVNYASTKHRPISTTSSQLDEPPVVIRL</sequence>
<dbReference type="Proteomes" id="UP000682733">
    <property type="component" value="Unassembled WGS sequence"/>
</dbReference>
<dbReference type="Proteomes" id="UP000677228">
    <property type="component" value="Unassembled WGS sequence"/>
</dbReference>
<comment type="caution">
    <text evidence="2">The sequence shown here is derived from an EMBL/GenBank/DDBJ whole genome shotgun (WGS) entry which is preliminary data.</text>
</comment>
<feature type="non-terminal residue" evidence="2">
    <location>
        <position position="1"/>
    </location>
</feature>
<evidence type="ECO:0000313" key="2">
    <source>
        <dbReference type="EMBL" id="CAF1684741.1"/>
    </source>
</evidence>
<protein>
    <submittedName>
        <fullName evidence="2">Uncharacterized protein</fullName>
    </submittedName>
</protein>
<gene>
    <name evidence="2" type="ORF">OVA965_LOCUS46182</name>
    <name evidence="3" type="ORF">TMI583_LOCUS20090</name>
</gene>
<dbReference type="EMBL" id="CAJNOK010082439">
    <property type="protein sequence ID" value="CAF1684741.1"/>
    <property type="molecule type" value="Genomic_DNA"/>
</dbReference>
<proteinExistence type="predicted"/>
<evidence type="ECO:0000313" key="4">
    <source>
        <dbReference type="Proteomes" id="UP000677228"/>
    </source>
</evidence>
<name>A0A8S2GC78_9BILA</name>
<evidence type="ECO:0000313" key="3">
    <source>
        <dbReference type="EMBL" id="CAF3883449.1"/>
    </source>
</evidence>
<dbReference type="EMBL" id="CAJOBA010014399">
    <property type="protein sequence ID" value="CAF3883449.1"/>
    <property type="molecule type" value="Genomic_DNA"/>
</dbReference>